<dbReference type="Proteomes" id="UP001597459">
    <property type="component" value="Unassembled WGS sequence"/>
</dbReference>
<dbReference type="Gene3D" id="3.30.420.40">
    <property type="match status" value="2"/>
</dbReference>
<name>A0ABW5N4G4_9FLAO</name>
<evidence type="ECO:0000313" key="2">
    <source>
        <dbReference type="Proteomes" id="UP001597459"/>
    </source>
</evidence>
<dbReference type="GO" id="GO:0016301">
    <property type="term" value="F:kinase activity"/>
    <property type="evidence" value="ECO:0007669"/>
    <property type="project" value="UniProtKB-KW"/>
</dbReference>
<dbReference type="InterPro" id="IPR005338">
    <property type="entry name" value="Anhydro_N_Ac-Mur_kinase"/>
</dbReference>
<accession>A0ABW5N4G4</accession>
<keyword evidence="1" id="KW-0418">Kinase</keyword>
<gene>
    <name evidence="1" type="ORF">ACFSTE_03920</name>
</gene>
<keyword evidence="2" id="KW-1185">Reference proteome</keyword>
<dbReference type="PANTHER" id="PTHR30605:SF0">
    <property type="entry name" value="ANHYDRO-N-ACETYLMURAMIC ACID KINASE"/>
    <property type="match status" value="1"/>
</dbReference>
<proteinExistence type="predicted"/>
<dbReference type="SUPFAM" id="SSF53067">
    <property type="entry name" value="Actin-like ATPase domain"/>
    <property type="match status" value="1"/>
</dbReference>
<protein>
    <submittedName>
        <fullName evidence="1">Anhydro-N-acetylmuramic acid kinase</fullName>
        <ecNumber evidence="1">2.7.1.170</ecNumber>
    </submittedName>
</protein>
<sequence length="361" mass="40221">MAINTYHVIGLMSGTSLDGLDISFTRYEIIDDVWSFSLLESQSLPYTSQLKKSLQDSMHLTAFELIRFHNEYGTWLGKQVLQFIKTHKLEVDFIASHGHTVFHQPDKGVTYQIGSGQHLANASNYKVICDFRTNDVLHGGQGAPLVPIGDQLLFGAYDYCLNLGGFSNISYTAQQKRIAYDISPVNMMLNYLSSKIDMEYDHNGVVSQSGKIIPTLAKELDALPYYYQSPPKSLGKEWFTEIIIPLLEQYQAPVPDLLHTATLHIATQISNDIKRTCTKGKTSTLFITGGGAKNSFLINSLREKIKNIATVIIPEETIIDFKEAILFGFMGVLKERNEVNCLQSVTGASRDSSSGVIFFPA</sequence>
<dbReference type="NCBIfam" id="NF007144">
    <property type="entry name" value="PRK09585.2-3"/>
    <property type="match status" value="1"/>
</dbReference>
<dbReference type="PANTHER" id="PTHR30605">
    <property type="entry name" value="ANHYDRO-N-ACETYLMURAMIC ACID KINASE"/>
    <property type="match status" value="1"/>
</dbReference>
<reference evidence="2" key="1">
    <citation type="journal article" date="2019" name="Int. J. Syst. Evol. Microbiol.">
        <title>The Global Catalogue of Microorganisms (GCM) 10K type strain sequencing project: providing services to taxonomists for standard genome sequencing and annotation.</title>
        <authorList>
            <consortium name="The Broad Institute Genomics Platform"/>
            <consortium name="The Broad Institute Genome Sequencing Center for Infectious Disease"/>
            <person name="Wu L."/>
            <person name="Ma J."/>
        </authorList>
    </citation>
    <scope>NUCLEOTIDE SEQUENCE [LARGE SCALE GENOMIC DNA]</scope>
    <source>
        <strain evidence="2">KCTC 42423</strain>
    </source>
</reference>
<dbReference type="InterPro" id="IPR043129">
    <property type="entry name" value="ATPase_NBD"/>
</dbReference>
<dbReference type="EMBL" id="JBHULX010000002">
    <property type="protein sequence ID" value="MFD2589964.1"/>
    <property type="molecule type" value="Genomic_DNA"/>
</dbReference>
<keyword evidence="1" id="KW-0808">Transferase</keyword>
<dbReference type="EC" id="2.7.1.170" evidence="1"/>
<dbReference type="Pfam" id="PF03702">
    <property type="entry name" value="AnmK"/>
    <property type="match status" value="1"/>
</dbReference>
<evidence type="ECO:0000313" key="1">
    <source>
        <dbReference type="EMBL" id="MFD2589964.1"/>
    </source>
</evidence>
<organism evidence="1 2">
    <name type="scientific">Aquimarina hainanensis</name>
    <dbReference type="NCBI Taxonomy" id="1578017"/>
    <lineage>
        <taxon>Bacteria</taxon>
        <taxon>Pseudomonadati</taxon>
        <taxon>Bacteroidota</taxon>
        <taxon>Flavobacteriia</taxon>
        <taxon>Flavobacteriales</taxon>
        <taxon>Flavobacteriaceae</taxon>
        <taxon>Aquimarina</taxon>
    </lineage>
</organism>
<comment type="caution">
    <text evidence="1">The sequence shown here is derived from an EMBL/GenBank/DDBJ whole genome shotgun (WGS) entry which is preliminary data.</text>
</comment>
<dbReference type="RefSeq" id="WP_176029500.1">
    <property type="nucleotide sequence ID" value="NZ_JBHSJV010000001.1"/>
</dbReference>